<feature type="compositionally biased region" description="Low complexity" evidence="8">
    <location>
        <begin position="39"/>
        <end position="59"/>
    </location>
</feature>
<dbReference type="EMBL" id="JBAWTH010000196">
    <property type="protein sequence ID" value="KAL2273177.1"/>
    <property type="molecule type" value="Genomic_DNA"/>
</dbReference>
<evidence type="ECO:0000256" key="1">
    <source>
        <dbReference type="ARBA" id="ARBA00005446"/>
    </source>
</evidence>
<sequence>MSDDFDSGDDLFDDVDVNDIVKGKPALLTKRKSADGDISSSASKRQKKTTTTAKTSSLTGSIDQADDDMINEGNVKLAQRILQEKFGHDDFRHEQKGAIRRILAGKNSLVVFPTGAGKSLCYQIPAVAFPELDKSRGHRETGQSGVTIVISPLIALMKDQVDALKRRGISADCIDSTKSWDELQVINQQLGRGELRMIYCSPERLNNERFVEHMKHVPGGVRLVAVDEAHCISEWGHSFRPEYLKVARFVQEIRAERVICLTATATAKVVEDVCGAFDIDEHGVFRTSPYRPNLNLFAEYVPKSAEKFDKLCAFLRKNPGPTLIYVTLQRESEDLAQELRAQKFDATAFHAGMKVEQKTKVQDDFMANRVKIVVATIAFGMGVDKADIRNIVHYTLASTVEEYSQQIGRAGRDGKQSNCMFYLCDADSYVRENFARGDLPSYEPFRKLIGDIFNDEITSLKVGAEFKKDTNAQMKEFDIRSSPLSVIYATLELHHNLIRAITPEYSQYSFEITGAYYMFMKNMASKDRPEAKAILDNSEKKTKYTYVDVNAIVRKTGYLRANIIQILDLLDRDNIIKLTTKGVVPKFRVLKELPSTAAQLDELAQAMYADLEQKERDALARSREVVDLITGPTCFALALARHFGMGLPGGKEECSHCTFCLSGGQRVPRPQAGKAPLDREGIRNVLAECPVRDDPRFLARIAFGIMSPRVRELKMHQTSAWESMQDQDFDELLREFTAACKTAKHDPTSTNLQPTSGSSSNQKTSRGSSRGTSGPGRPGRGSYGRGGRARGRGQA</sequence>
<feature type="compositionally biased region" description="Gly residues" evidence="8">
    <location>
        <begin position="773"/>
        <end position="786"/>
    </location>
</feature>
<dbReference type="PANTHER" id="PTHR13710:SF120">
    <property type="entry name" value="BIFUNCTIONAL 3'-5' EXONUCLEASE_ATP-DEPENDENT HELICASE WRN"/>
    <property type="match status" value="1"/>
</dbReference>
<dbReference type="SMART" id="SM00487">
    <property type="entry name" value="DEXDc"/>
    <property type="match status" value="1"/>
</dbReference>
<dbReference type="InterPro" id="IPR027417">
    <property type="entry name" value="P-loop_NTPase"/>
</dbReference>
<keyword evidence="5" id="KW-0067">ATP-binding</keyword>
<keyword evidence="2" id="KW-0547">Nucleotide-binding</keyword>
<dbReference type="Proteomes" id="UP001600888">
    <property type="component" value="Unassembled WGS sequence"/>
</dbReference>
<dbReference type="InterPro" id="IPR004589">
    <property type="entry name" value="DNA_helicase_ATP-dep_RecQ"/>
</dbReference>
<evidence type="ECO:0000256" key="8">
    <source>
        <dbReference type="SAM" id="MobiDB-lite"/>
    </source>
</evidence>
<dbReference type="Pfam" id="PF00270">
    <property type="entry name" value="DEAD"/>
    <property type="match status" value="1"/>
</dbReference>
<organism evidence="11 12">
    <name type="scientific">Diaporthe vaccinii</name>
    <dbReference type="NCBI Taxonomy" id="105482"/>
    <lineage>
        <taxon>Eukaryota</taxon>
        <taxon>Fungi</taxon>
        <taxon>Dikarya</taxon>
        <taxon>Ascomycota</taxon>
        <taxon>Pezizomycotina</taxon>
        <taxon>Sordariomycetes</taxon>
        <taxon>Sordariomycetidae</taxon>
        <taxon>Diaporthales</taxon>
        <taxon>Diaporthaceae</taxon>
        <taxon>Diaporthe</taxon>
        <taxon>Diaporthe eres species complex</taxon>
    </lineage>
</organism>
<dbReference type="Gene3D" id="1.10.10.10">
    <property type="entry name" value="Winged helix-like DNA-binding domain superfamily/Winged helix DNA-binding domain"/>
    <property type="match status" value="1"/>
</dbReference>
<evidence type="ECO:0000259" key="9">
    <source>
        <dbReference type="PROSITE" id="PS51192"/>
    </source>
</evidence>
<evidence type="ECO:0000259" key="10">
    <source>
        <dbReference type="PROSITE" id="PS51194"/>
    </source>
</evidence>
<dbReference type="Pfam" id="PF00271">
    <property type="entry name" value="Helicase_C"/>
    <property type="match status" value="1"/>
</dbReference>
<dbReference type="SMART" id="SM00490">
    <property type="entry name" value="HELICc"/>
    <property type="match status" value="1"/>
</dbReference>
<feature type="domain" description="Helicase C-terminal" evidence="10">
    <location>
        <begin position="307"/>
        <end position="461"/>
    </location>
</feature>
<feature type="region of interest" description="Disordered" evidence="8">
    <location>
        <begin position="30"/>
        <end position="65"/>
    </location>
</feature>
<reference evidence="11 12" key="1">
    <citation type="submission" date="2024-03" db="EMBL/GenBank/DDBJ databases">
        <title>A high-quality draft genome sequence of Diaporthe vaccinii, a causative agent of upright dieback and viscid rot disease in cranberry plants.</title>
        <authorList>
            <person name="Sarrasin M."/>
            <person name="Lang B.F."/>
            <person name="Burger G."/>
        </authorList>
    </citation>
    <scope>NUCLEOTIDE SEQUENCE [LARGE SCALE GENOMIC DNA]</scope>
    <source>
        <strain evidence="11 12">IS7</strain>
    </source>
</reference>
<evidence type="ECO:0000313" key="11">
    <source>
        <dbReference type="EMBL" id="KAL2273177.1"/>
    </source>
</evidence>
<evidence type="ECO:0000313" key="12">
    <source>
        <dbReference type="Proteomes" id="UP001600888"/>
    </source>
</evidence>
<dbReference type="InterPro" id="IPR011545">
    <property type="entry name" value="DEAD/DEAH_box_helicase_dom"/>
</dbReference>
<comment type="catalytic activity">
    <reaction evidence="6">
        <text>Couples ATP hydrolysis with the unwinding of duplex DNA by translocating in the 3'-5' direction.</text>
        <dbReference type="EC" id="5.6.2.4"/>
    </reaction>
</comment>
<comment type="similarity">
    <text evidence="1">Belongs to the helicase family. RecQ subfamily.</text>
</comment>
<feature type="domain" description="Helicase ATP-binding" evidence="9">
    <location>
        <begin position="99"/>
        <end position="283"/>
    </location>
</feature>
<name>A0ABR4DSA6_9PEZI</name>
<evidence type="ECO:0000256" key="2">
    <source>
        <dbReference type="ARBA" id="ARBA00022741"/>
    </source>
</evidence>
<protein>
    <recommendedName>
        <fullName evidence="7">DNA 3'-5' helicase</fullName>
        <ecNumber evidence="7">5.6.2.4</ecNumber>
    </recommendedName>
</protein>
<feature type="compositionally biased region" description="Polar residues" evidence="8">
    <location>
        <begin position="748"/>
        <end position="764"/>
    </location>
</feature>
<evidence type="ECO:0000256" key="5">
    <source>
        <dbReference type="ARBA" id="ARBA00022840"/>
    </source>
</evidence>
<dbReference type="CDD" id="cd18018">
    <property type="entry name" value="DEXHc_RecQ4-like"/>
    <property type="match status" value="1"/>
</dbReference>
<proteinExistence type="inferred from homology"/>
<dbReference type="InterPro" id="IPR001650">
    <property type="entry name" value="Helicase_C-like"/>
</dbReference>
<evidence type="ECO:0000256" key="6">
    <source>
        <dbReference type="ARBA" id="ARBA00034617"/>
    </source>
</evidence>
<feature type="region of interest" description="Disordered" evidence="8">
    <location>
        <begin position="743"/>
        <end position="795"/>
    </location>
</feature>
<dbReference type="PROSITE" id="PS51194">
    <property type="entry name" value="HELICASE_CTER"/>
    <property type="match status" value="1"/>
</dbReference>
<dbReference type="PROSITE" id="PS51192">
    <property type="entry name" value="HELICASE_ATP_BIND_1"/>
    <property type="match status" value="1"/>
</dbReference>
<gene>
    <name evidence="11" type="ORF">FJTKL_04887</name>
</gene>
<dbReference type="SUPFAM" id="SSF52540">
    <property type="entry name" value="P-loop containing nucleoside triphosphate hydrolases"/>
    <property type="match status" value="1"/>
</dbReference>
<keyword evidence="4" id="KW-0347">Helicase</keyword>
<dbReference type="PANTHER" id="PTHR13710">
    <property type="entry name" value="DNA HELICASE RECQ FAMILY MEMBER"/>
    <property type="match status" value="1"/>
</dbReference>
<dbReference type="EC" id="5.6.2.4" evidence="7"/>
<keyword evidence="12" id="KW-1185">Reference proteome</keyword>
<comment type="caution">
    <text evidence="11">The sequence shown here is derived from an EMBL/GenBank/DDBJ whole genome shotgun (WGS) entry which is preliminary data.</text>
</comment>
<dbReference type="NCBIfam" id="TIGR00614">
    <property type="entry name" value="recQ_fam"/>
    <property type="match status" value="1"/>
</dbReference>
<dbReference type="InterPro" id="IPR036388">
    <property type="entry name" value="WH-like_DNA-bd_sf"/>
</dbReference>
<dbReference type="InterPro" id="IPR014001">
    <property type="entry name" value="Helicase_ATP-bd"/>
</dbReference>
<dbReference type="Gene3D" id="3.40.50.300">
    <property type="entry name" value="P-loop containing nucleotide triphosphate hydrolases"/>
    <property type="match status" value="2"/>
</dbReference>
<evidence type="ECO:0000256" key="7">
    <source>
        <dbReference type="ARBA" id="ARBA00034808"/>
    </source>
</evidence>
<accession>A0ABR4DSA6</accession>
<evidence type="ECO:0000256" key="3">
    <source>
        <dbReference type="ARBA" id="ARBA00022801"/>
    </source>
</evidence>
<evidence type="ECO:0000256" key="4">
    <source>
        <dbReference type="ARBA" id="ARBA00022806"/>
    </source>
</evidence>
<keyword evidence="3" id="KW-0378">Hydrolase</keyword>